<dbReference type="EMBL" id="CP040853">
    <property type="protein sequence ID" value="QIA91152.1"/>
    <property type="molecule type" value="Genomic_DNA"/>
</dbReference>
<dbReference type="Pfam" id="PF21205">
    <property type="entry name" value="Rep3_C"/>
    <property type="match status" value="1"/>
</dbReference>
<sequence length="380" mass="44663">MTKKEDAPLKKIDDKLVAEHNDLIQATANMTLNSLKLFEVAVGAVDSLGNGKNKVLIDKKQLFESLGVVGVNRNRNLTYALRRLIQDATFNMTFYDEDDEPTDITIKPIYAFQNKHNSPNIEMTFAPEILPFITELKNNFTRYRLDDVLKMKSRYAVSLYRWLMMNFRQYEYYSKSNDRTKQQLDEFLNPKIDLLEFRKLTGTQKKYKDFRNLRKRVLDASVAEINEHSEYEVSWQRIYAGRKTTGIQFHINKLSESVRSEVTQDTEKLYKKTVNSKYTAWIIGNGILEPMTIITNKKMIINLGEKLYPKYEEFEKEFGDTVLMRHISYVAKKSGKIDNIVSYLVKSVEKYREKLKKEEKEEESRNKNKPEIPVYDWTNG</sequence>
<dbReference type="InterPro" id="IPR036388">
    <property type="entry name" value="WH-like_DNA-bd_sf"/>
</dbReference>
<keyword evidence="5" id="KW-0614">Plasmid</keyword>
<evidence type="ECO:0000313" key="5">
    <source>
        <dbReference type="EMBL" id="QIA91152.1"/>
    </source>
</evidence>
<dbReference type="Gene3D" id="1.10.10.10">
    <property type="entry name" value="Winged helix-like DNA-binding domain superfamily/Winged helix DNA-binding domain"/>
    <property type="match status" value="2"/>
</dbReference>
<dbReference type="SUPFAM" id="SSF46785">
    <property type="entry name" value="Winged helix' DNA-binding domain"/>
    <property type="match status" value="2"/>
</dbReference>
<evidence type="ECO:0000256" key="2">
    <source>
        <dbReference type="SAM" id="MobiDB-lite"/>
    </source>
</evidence>
<proteinExistence type="inferred from homology"/>
<evidence type="ECO:0000313" key="6">
    <source>
        <dbReference type="EMBL" id="QIA91153.1"/>
    </source>
</evidence>
<evidence type="ECO:0000259" key="3">
    <source>
        <dbReference type="Pfam" id="PF01051"/>
    </source>
</evidence>
<organism evidence="5 7">
    <name type="scientific">Ligilactobacillus murinus</name>
    <dbReference type="NCBI Taxonomy" id="1622"/>
    <lineage>
        <taxon>Bacteria</taxon>
        <taxon>Bacillati</taxon>
        <taxon>Bacillota</taxon>
        <taxon>Bacilli</taxon>
        <taxon>Lactobacillales</taxon>
        <taxon>Lactobacillaceae</taxon>
        <taxon>Ligilactobacillus</taxon>
    </lineage>
</organism>
<feature type="compositionally biased region" description="Basic and acidic residues" evidence="2">
    <location>
        <begin position="357"/>
        <end position="370"/>
    </location>
</feature>
<reference evidence="5 7" key="1">
    <citation type="journal article" date="2019" name="Nat. Med.">
        <title>Preventing dysbiosis of the neonatal mouse intestinal microbiome protects against late-onset sepsis.</title>
        <authorList>
            <person name="Singer J.R."/>
            <person name="Blosser E.G."/>
            <person name="Zindl C.L."/>
            <person name="Silberger D.J."/>
            <person name="Conlan S."/>
            <person name="Laufer V.A."/>
            <person name="DiToro D."/>
            <person name="Deming C."/>
            <person name="Kumar R."/>
            <person name="Morrow C.D."/>
            <person name="Segre J.A."/>
            <person name="Gray M.J."/>
            <person name="Randolph D.A."/>
            <person name="Weaver C.T."/>
        </authorList>
    </citation>
    <scope>NUCLEOTIDE SEQUENCE [LARGE SCALE GENOMIC DNA]</scope>
    <source>
        <strain evidence="5 7">V10</strain>
        <plasmid evidence="5 7">unnamed</plasmid>
    </source>
</reference>
<dbReference type="Proteomes" id="UP000463931">
    <property type="component" value="Plasmid unnamed"/>
</dbReference>
<protein>
    <submittedName>
        <fullName evidence="5">RepB family plasmid replication initiator protein</fullName>
    </submittedName>
</protein>
<geneLocation type="plasmid" evidence="5 7">
    <name>unnamed</name>
</geneLocation>
<evidence type="ECO:0000313" key="7">
    <source>
        <dbReference type="Proteomes" id="UP000463931"/>
    </source>
</evidence>
<dbReference type="GO" id="GO:0006270">
    <property type="term" value="P:DNA replication initiation"/>
    <property type="evidence" value="ECO:0007669"/>
    <property type="project" value="InterPro"/>
</dbReference>
<evidence type="ECO:0000259" key="4">
    <source>
        <dbReference type="Pfam" id="PF06430"/>
    </source>
</evidence>
<feature type="domain" description="Initiator Rep protein WH1" evidence="3">
    <location>
        <begin position="17"/>
        <end position="164"/>
    </location>
</feature>
<accession>A0AAE6WJQ7</accession>
<dbReference type="Pfam" id="PF06430">
    <property type="entry name" value="L_lactis_RepB_C"/>
    <property type="match status" value="1"/>
</dbReference>
<feature type="region of interest" description="Disordered" evidence="2">
    <location>
        <begin position="357"/>
        <end position="380"/>
    </location>
</feature>
<feature type="domain" description="Lactococcus lactis RepB C-terminal" evidence="4">
    <location>
        <begin position="261"/>
        <end position="358"/>
    </location>
</feature>
<dbReference type="InterPro" id="IPR036390">
    <property type="entry name" value="WH_DNA-bd_sf"/>
</dbReference>
<dbReference type="RefSeq" id="WP_163587964.1">
    <property type="nucleotide sequence ID" value="NZ_CP040853.1"/>
</dbReference>
<dbReference type="GO" id="GO:0003887">
    <property type="term" value="F:DNA-directed DNA polymerase activity"/>
    <property type="evidence" value="ECO:0007669"/>
    <property type="project" value="InterPro"/>
</dbReference>
<evidence type="ECO:0000256" key="1">
    <source>
        <dbReference type="ARBA" id="ARBA00038283"/>
    </source>
</evidence>
<name>A0AAE6WJQ7_9LACO</name>
<gene>
    <name evidence="5" type="ORF">FEE40_13180</name>
    <name evidence="6" type="ORF">FEE40_13185</name>
</gene>
<comment type="similarity">
    <text evidence="1">Belongs to the initiator RepB protein family.</text>
</comment>
<dbReference type="Pfam" id="PF01051">
    <property type="entry name" value="Rep3_N"/>
    <property type="match status" value="1"/>
</dbReference>
<dbReference type="InterPro" id="IPR010931">
    <property type="entry name" value="L_lactis_RepB_C"/>
</dbReference>
<dbReference type="InterPro" id="IPR000525">
    <property type="entry name" value="Initiator_Rep_WH1"/>
</dbReference>
<dbReference type="EMBL" id="CP040853">
    <property type="protein sequence ID" value="QIA91153.1"/>
    <property type="molecule type" value="Genomic_DNA"/>
</dbReference>
<dbReference type="AlphaFoldDB" id="A0AAE6WJQ7"/>